<evidence type="ECO:0000256" key="1">
    <source>
        <dbReference type="ARBA" id="ARBA00022603"/>
    </source>
</evidence>
<feature type="region of interest" description="Disordered" evidence="3">
    <location>
        <begin position="342"/>
        <end position="363"/>
    </location>
</feature>
<dbReference type="Pfam" id="PF13489">
    <property type="entry name" value="Methyltransf_23"/>
    <property type="match status" value="1"/>
</dbReference>
<comment type="caution">
    <text evidence="4">The sequence shown here is derived from an EMBL/GenBank/DDBJ whole genome shotgun (WGS) entry which is preliminary data.</text>
</comment>
<keyword evidence="5" id="KW-1185">Reference proteome</keyword>
<dbReference type="OrthoDB" id="16816at2759"/>
<keyword evidence="1" id="KW-0489">Methyltransferase</keyword>
<dbReference type="OMA" id="YEVVYGH"/>
<keyword evidence="2" id="KW-0808">Transferase</keyword>
<evidence type="ECO:0000256" key="2">
    <source>
        <dbReference type="ARBA" id="ARBA00022679"/>
    </source>
</evidence>
<dbReference type="AlphaFoldDB" id="A0A226E0V7"/>
<dbReference type="SUPFAM" id="SSF53335">
    <property type="entry name" value="S-adenosyl-L-methionine-dependent methyltransferases"/>
    <property type="match status" value="1"/>
</dbReference>
<accession>A0A226E0V7</accession>
<sequence>MSSCCSVTRRSRHFCSLKLKEIPSFSEFFRLQQCRNFTNSPKTAPAKPTYLNVFDRKAKLLQRQRALVGNSSGVFDYLKDEVGFIMADRVIDIKRDLSTVLDLGCGKGYVMKHFNSSVVGSAIATDSCQELLDSAEVPEDIPTHKILMDEENITFKDNYFDLVVSSLKFVKIEILLEEPYNLIVNYYSLHWVNNLPKTFSTIQRCLKPDGAFIGAMFGCQTLFELRCALQLAELEREGGMGSHVSPFAEIRDIGGLLTINGFTMLTIDTQEIKVAYPTIFELMDDLKGMAENNANWRRKIRINKETLFAAGSIYQQMYGNEDGSIPATFQIIYMIAWKPDPSQPKPLPQQRPDVSLKDLDKLK</sequence>
<evidence type="ECO:0000313" key="5">
    <source>
        <dbReference type="Proteomes" id="UP000198287"/>
    </source>
</evidence>
<keyword evidence="4" id="KW-0830">Ubiquinone</keyword>
<dbReference type="GO" id="GO:0032981">
    <property type="term" value="P:mitochondrial respiratory chain complex I assembly"/>
    <property type="evidence" value="ECO:0007669"/>
    <property type="project" value="TreeGrafter"/>
</dbReference>
<dbReference type="InterPro" id="IPR050602">
    <property type="entry name" value="Malonyl-ACP_OMT"/>
</dbReference>
<dbReference type="InterPro" id="IPR029063">
    <property type="entry name" value="SAM-dependent_MTases_sf"/>
</dbReference>
<organism evidence="4 5">
    <name type="scientific">Folsomia candida</name>
    <name type="common">Springtail</name>
    <dbReference type="NCBI Taxonomy" id="158441"/>
    <lineage>
        <taxon>Eukaryota</taxon>
        <taxon>Metazoa</taxon>
        <taxon>Ecdysozoa</taxon>
        <taxon>Arthropoda</taxon>
        <taxon>Hexapoda</taxon>
        <taxon>Collembola</taxon>
        <taxon>Entomobryomorpha</taxon>
        <taxon>Isotomoidea</taxon>
        <taxon>Isotomidae</taxon>
        <taxon>Proisotominae</taxon>
        <taxon>Folsomia</taxon>
    </lineage>
</organism>
<gene>
    <name evidence="4" type="ORF">Fcan01_13756</name>
</gene>
<dbReference type="GO" id="GO:0008168">
    <property type="term" value="F:methyltransferase activity"/>
    <property type="evidence" value="ECO:0007669"/>
    <property type="project" value="UniProtKB-KW"/>
</dbReference>
<dbReference type="PANTHER" id="PTHR13090">
    <property type="entry name" value="ARGININE-HYDROXYLASE NDUFAF5, MITOCHONDRIAL"/>
    <property type="match status" value="1"/>
</dbReference>
<dbReference type="Gene3D" id="3.40.50.150">
    <property type="entry name" value="Vaccinia Virus protein VP39"/>
    <property type="match status" value="1"/>
</dbReference>
<evidence type="ECO:0000256" key="3">
    <source>
        <dbReference type="SAM" id="MobiDB-lite"/>
    </source>
</evidence>
<feature type="compositionally biased region" description="Basic and acidic residues" evidence="3">
    <location>
        <begin position="354"/>
        <end position="363"/>
    </location>
</feature>
<dbReference type="CDD" id="cd02440">
    <property type="entry name" value="AdoMet_MTases"/>
    <property type="match status" value="1"/>
</dbReference>
<dbReference type="Proteomes" id="UP000198287">
    <property type="component" value="Unassembled WGS sequence"/>
</dbReference>
<dbReference type="GO" id="GO:0032259">
    <property type="term" value="P:methylation"/>
    <property type="evidence" value="ECO:0007669"/>
    <property type="project" value="UniProtKB-KW"/>
</dbReference>
<dbReference type="PANTHER" id="PTHR13090:SF1">
    <property type="entry name" value="ARGININE-HYDROXYLASE NDUFAF5, MITOCHONDRIAL"/>
    <property type="match status" value="1"/>
</dbReference>
<dbReference type="STRING" id="158441.A0A226E0V7"/>
<reference evidence="4 5" key="1">
    <citation type="submission" date="2015-12" db="EMBL/GenBank/DDBJ databases">
        <title>The genome of Folsomia candida.</title>
        <authorList>
            <person name="Faddeeva A."/>
            <person name="Derks M.F."/>
            <person name="Anvar Y."/>
            <person name="Smit S."/>
            <person name="Van Straalen N."/>
            <person name="Roelofs D."/>
        </authorList>
    </citation>
    <scope>NUCLEOTIDE SEQUENCE [LARGE SCALE GENOMIC DNA]</scope>
    <source>
        <strain evidence="4 5">VU population</strain>
        <tissue evidence="4">Whole body</tissue>
    </source>
</reference>
<proteinExistence type="predicted"/>
<name>A0A226E0V7_FOLCA</name>
<protein>
    <submittedName>
        <fullName evidence="4">NADH dehydrogenase [ubiquinone] 1 alpha subcomplex assembly factor 5</fullName>
    </submittedName>
</protein>
<dbReference type="EMBL" id="LNIX01000007">
    <property type="protein sequence ID" value="OXA51385.1"/>
    <property type="molecule type" value="Genomic_DNA"/>
</dbReference>
<dbReference type="GO" id="GO:0005739">
    <property type="term" value="C:mitochondrion"/>
    <property type="evidence" value="ECO:0007669"/>
    <property type="project" value="TreeGrafter"/>
</dbReference>
<evidence type="ECO:0000313" key="4">
    <source>
        <dbReference type="EMBL" id="OXA51385.1"/>
    </source>
</evidence>